<dbReference type="Pfam" id="PF03242">
    <property type="entry name" value="LEA_3a"/>
    <property type="match status" value="1"/>
</dbReference>
<reference evidence="1" key="1">
    <citation type="submission" date="2015-06" db="UniProtKB">
        <authorList>
            <consortium name="EnsemblPlants"/>
        </authorList>
    </citation>
    <scope>IDENTIFICATION</scope>
</reference>
<dbReference type="Proteomes" id="UP000007306">
    <property type="component" value="Chromosome 3"/>
</dbReference>
<dbReference type="EnsemblPlants" id="ORGLA03G0192700.1">
    <property type="protein sequence ID" value="ORGLA03G0192700.1"/>
    <property type="gene ID" value="ORGLA03G0192700"/>
</dbReference>
<dbReference type="InterPro" id="IPR004926">
    <property type="entry name" value="LEA_3a"/>
</dbReference>
<organism evidence="1 2">
    <name type="scientific">Oryza glaberrima</name>
    <name type="common">African rice</name>
    <dbReference type="NCBI Taxonomy" id="4538"/>
    <lineage>
        <taxon>Eukaryota</taxon>
        <taxon>Viridiplantae</taxon>
        <taxon>Streptophyta</taxon>
        <taxon>Embryophyta</taxon>
        <taxon>Tracheophyta</taxon>
        <taxon>Spermatophyta</taxon>
        <taxon>Magnoliopsida</taxon>
        <taxon>Liliopsida</taxon>
        <taxon>Poales</taxon>
        <taxon>Poaceae</taxon>
        <taxon>BOP clade</taxon>
        <taxon>Oryzoideae</taxon>
        <taxon>Oryzeae</taxon>
        <taxon>Oryzinae</taxon>
        <taxon>Oryza</taxon>
    </lineage>
</organism>
<reference evidence="1 2" key="2">
    <citation type="submission" date="2018-04" db="EMBL/GenBank/DDBJ databases">
        <title>OglaRS2 (Oryza glaberrima Reference Sequence Version 2).</title>
        <authorList>
            <person name="Zhang J."/>
            <person name="Kudrna D."/>
            <person name="Lee S."/>
            <person name="Talag J."/>
            <person name="Rajasekar S."/>
            <person name="Wing R.A."/>
        </authorList>
    </citation>
    <scope>NUCLEOTIDE SEQUENCE [LARGE SCALE GENOMIC DNA]</scope>
    <source>
        <strain evidence="1 2">cv. IRGC 96717</strain>
    </source>
</reference>
<dbReference type="PANTHER" id="PTHR33509:SF15">
    <property type="entry name" value="OS03G0400700 PROTEIN"/>
    <property type="match status" value="1"/>
</dbReference>
<dbReference type="Gramene" id="ORGLA03G0192700.1">
    <property type="protein sequence ID" value="ORGLA03G0192700.1"/>
    <property type="gene ID" value="ORGLA03G0192700"/>
</dbReference>
<dbReference type="AlphaFoldDB" id="I1PC31"/>
<protein>
    <submittedName>
        <fullName evidence="1">Uncharacterized protein</fullName>
    </submittedName>
</protein>
<proteinExistence type="predicted"/>
<accession>I1PC31</accession>
<evidence type="ECO:0000313" key="2">
    <source>
        <dbReference type="Proteomes" id="UP000007306"/>
    </source>
</evidence>
<evidence type="ECO:0000313" key="1">
    <source>
        <dbReference type="EnsemblPlants" id="ORGLA03G0192700.1"/>
    </source>
</evidence>
<dbReference type="PANTHER" id="PTHR33509">
    <property type="entry name" value="LATE EMBRYOGENIS ABUNDANT PROTEIN 2-RELATED"/>
    <property type="match status" value="1"/>
</dbReference>
<keyword evidence="2" id="KW-1185">Reference proteome</keyword>
<dbReference type="HOGENOM" id="CLU_1716183_0_0_1"/>
<dbReference type="OMA" id="MASNATW"/>
<dbReference type="eggNOG" id="ENOG502SAHF">
    <property type="taxonomic scope" value="Eukaryota"/>
</dbReference>
<name>I1PC31_ORYGL</name>
<sequence length="158" mass="16622">MADGSLSPLAAVNTASAAIADAVREAFQPSARHDVDPSTAANVVDSEGVMASNATRKALISFLDELHIALTMSNISSVISGIISRRCYGVYARAVVTTRASDAAAAGRRTDVASAATAATAKRDVAWMRDPKTGCWAPENRVDEVDAVDLRNLLLNYK</sequence>